<dbReference type="Proteomes" id="UP000293092">
    <property type="component" value="Unassembled WGS sequence"/>
</dbReference>
<proteinExistence type="predicted"/>
<evidence type="ECO:0000313" key="1">
    <source>
        <dbReference type="EMBL" id="RZQ55927.1"/>
    </source>
</evidence>
<keyword evidence="2" id="KW-1185">Reference proteome</keyword>
<accession>A0ACD2HI60</accession>
<protein>
    <submittedName>
        <fullName evidence="1">PAP2 family protein</fullName>
    </submittedName>
</protein>
<dbReference type="EMBL" id="PIQJ01000001">
    <property type="protein sequence ID" value="RZQ55927.1"/>
    <property type="molecule type" value="Genomic_DNA"/>
</dbReference>
<name>A0ACD2HI60_9GAMM</name>
<sequence length="231" mass="26779">MAMVENSYSTRNWLITAVIFSALFLVIEVTDVKFLLADYIYRLEGFQWSLRDHFITKDILHNGVRELNFVAIALVLFLTIYHYSPFGRREKRRRYTLLLLSLLLSFGIVNYLKATLGMDCPWDLSLYGGAKPYVDFWSFRESSFAPGRCFPAGHSSIGFSWLALYFFWKNNRITLAKFALVSSIVVGFSLGLVQQLRGAHFFLDDITTAFICWSVSFFIHHFGKHHEANQR</sequence>
<evidence type="ECO:0000313" key="2">
    <source>
        <dbReference type="Proteomes" id="UP000293092"/>
    </source>
</evidence>
<reference evidence="1" key="1">
    <citation type="submission" date="2017-11" db="EMBL/GenBank/DDBJ databases">
        <title>Comparative genomic and phylogenomic analyses of the family Idiomarinaceae.</title>
        <authorList>
            <person name="Liu Y."/>
            <person name="Shao Z."/>
        </authorList>
    </citation>
    <scope>NUCLEOTIDE SEQUENCE</scope>
    <source>
        <strain evidence="1">PIN1</strain>
    </source>
</reference>
<organism evidence="1 2">
    <name type="scientific">Pseudidiomarina tainanensis</name>
    <dbReference type="NCBI Taxonomy" id="502365"/>
    <lineage>
        <taxon>Bacteria</taxon>
        <taxon>Pseudomonadati</taxon>
        <taxon>Pseudomonadota</taxon>
        <taxon>Gammaproteobacteria</taxon>
        <taxon>Alteromonadales</taxon>
        <taxon>Idiomarinaceae</taxon>
        <taxon>Pseudidiomarina</taxon>
    </lineage>
</organism>
<comment type="caution">
    <text evidence="1">The sequence shown here is derived from an EMBL/GenBank/DDBJ whole genome shotgun (WGS) entry which is preliminary data.</text>
</comment>
<gene>
    <name evidence="1" type="ORF">CWI82_01025</name>
</gene>